<dbReference type="EMBL" id="ML119853">
    <property type="protein sequence ID" value="RPA72632.1"/>
    <property type="molecule type" value="Genomic_DNA"/>
</dbReference>
<dbReference type="FunFam" id="1.25.40.10:FF:000202">
    <property type="entry name" value="Unplaced genomic scaffold supercont1.7, whole genome shotgun sequence"/>
    <property type="match status" value="1"/>
</dbReference>
<dbReference type="GO" id="GO:0000184">
    <property type="term" value="P:nuclear-transcribed mRNA catabolic process, nonsense-mediated decay"/>
    <property type="evidence" value="ECO:0007669"/>
    <property type="project" value="TreeGrafter"/>
</dbReference>
<dbReference type="InterPro" id="IPR018834">
    <property type="entry name" value="DNA/RNA-bd_Est1-type"/>
</dbReference>
<evidence type="ECO:0000313" key="2">
    <source>
        <dbReference type="EMBL" id="RPA72632.1"/>
    </source>
</evidence>
<dbReference type="SUPFAM" id="SSF48452">
    <property type="entry name" value="TPR-like"/>
    <property type="match status" value="1"/>
</dbReference>
<dbReference type="Pfam" id="PF10373">
    <property type="entry name" value="EST1_DNA_bind"/>
    <property type="match status" value="1"/>
</dbReference>
<feature type="domain" description="DNA/RNA-binding" evidence="1">
    <location>
        <begin position="168"/>
        <end position="259"/>
    </location>
</feature>
<gene>
    <name evidence="2" type="ORF">BJ508DRAFT_183341</name>
</gene>
<accession>A0A3N4HEI4</accession>
<keyword evidence="3" id="KW-1185">Reference proteome</keyword>
<dbReference type="GO" id="GO:0042162">
    <property type="term" value="F:telomeric DNA binding"/>
    <property type="evidence" value="ECO:0007669"/>
    <property type="project" value="TreeGrafter"/>
</dbReference>
<name>A0A3N4HEI4_ASCIM</name>
<protein>
    <recommendedName>
        <fullName evidence="1">DNA/RNA-binding domain-containing protein</fullName>
    </recommendedName>
</protein>
<dbReference type="Gene3D" id="1.25.40.10">
    <property type="entry name" value="Tetratricopeptide repeat domain"/>
    <property type="match status" value="1"/>
</dbReference>
<organism evidence="2 3">
    <name type="scientific">Ascobolus immersus RN42</name>
    <dbReference type="NCBI Taxonomy" id="1160509"/>
    <lineage>
        <taxon>Eukaryota</taxon>
        <taxon>Fungi</taxon>
        <taxon>Dikarya</taxon>
        <taxon>Ascomycota</taxon>
        <taxon>Pezizomycotina</taxon>
        <taxon>Pezizomycetes</taxon>
        <taxon>Pezizales</taxon>
        <taxon>Ascobolaceae</taxon>
        <taxon>Ascobolus</taxon>
    </lineage>
</organism>
<dbReference type="STRING" id="1160509.A0A3N4HEI4"/>
<dbReference type="InterPro" id="IPR011990">
    <property type="entry name" value="TPR-like_helical_dom_sf"/>
</dbReference>
<dbReference type="InterPro" id="IPR045153">
    <property type="entry name" value="Est1/Ebs1-like"/>
</dbReference>
<reference evidence="2 3" key="1">
    <citation type="journal article" date="2018" name="Nat. Ecol. Evol.">
        <title>Pezizomycetes genomes reveal the molecular basis of ectomycorrhizal truffle lifestyle.</title>
        <authorList>
            <person name="Murat C."/>
            <person name="Payen T."/>
            <person name="Noel B."/>
            <person name="Kuo A."/>
            <person name="Morin E."/>
            <person name="Chen J."/>
            <person name="Kohler A."/>
            <person name="Krizsan K."/>
            <person name="Balestrini R."/>
            <person name="Da Silva C."/>
            <person name="Montanini B."/>
            <person name="Hainaut M."/>
            <person name="Levati E."/>
            <person name="Barry K.W."/>
            <person name="Belfiori B."/>
            <person name="Cichocki N."/>
            <person name="Clum A."/>
            <person name="Dockter R.B."/>
            <person name="Fauchery L."/>
            <person name="Guy J."/>
            <person name="Iotti M."/>
            <person name="Le Tacon F."/>
            <person name="Lindquist E.A."/>
            <person name="Lipzen A."/>
            <person name="Malagnac F."/>
            <person name="Mello A."/>
            <person name="Molinier V."/>
            <person name="Miyauchi S."/>
            <person name="Poulain J."/>
            <person name="Riccioni C."/>
            <person name="Rubini A."/>
            <person name="Sitrit Y."/>
            <person name="Splivallo R."/>
            <person name="Traeger S."/>
            <person name="Wang M."/>
            <person name="Zifcakova L."/>
            <person name="Wipf D."/>
            <person name="Zambonelli A."/>
            <person name="Paolocci F."/>
            <person name="Nowrousian M."/>
            <person name="Ottonello S."/>
            <person name="Baldrian P."/>
            <person name="Spatafora J.W."/>
            <person name="Henrissat B."/>
            <person name="Nagy L.G."/>
            <person name="Aury J.M."/>
            <person name="Wincker P."/>
            <person name="Grigoriev I.V."/>
            <person name="Bonfante P."/>
            <person name="Martin F.M."/>
        </authorList>
    </citation>
    <scope>NUCLEOTIDE SEQUENCE [LARGE SCALE GENOMIC DNA]</scope>
    <source>
        <strain evidence="2 3">RN42</strain>
    </source>
</reference>
<dbReference type="AlphaFoldDB" id="A0A3N4HEI4"/>
<dbReference type="Proteomes" id="UP000275078">
    <property type="component" value="Unassembled WGS sequence"/>
</dbReference>
<proteinExistence type="predicted"/>
<feature type="non-terminal residue" evidence="2">
    <location>
        <position position="1"/>
    </location>
</feature>
<feature type="non-terminal residue" evidence="2">
    <location>
        <position position="272"/>
    </location>
</feature>
<dbReference type="PANTHER" id="PTHR15696:SF0">
    <property type="entry name" value="TELOMERASE-BINDING PROTEIN EST1A"/>
    <property type="match status" value="1"/>
</dbReference>
<dbReference type="OrthoDB" id="2017974at2759"/>
<dbReference type="PANTHER" id="PTHR15696">
    <property type="entry name" value="SMG-7 SUPPRESSOR WITH MORPHOLOGICAL EFFECT ON GENITALIA PROTEIN 7"/>
    <property type="match status" value="1"/>
</dbReference>
<evidence type="ECO:0000313" key="3">
    <source>
        <dbReference type="Proteomes" id="UP000275078"/>
    </source>
</evidence>
<sequence>IQPDQLIREAKSIYAAMLMVENKCNEVDRQEDAKVRAGDIQHIPATRYKELVVLHRTLLYEQYDFFLACSHPAATPQLKLLPHKYGMPGRIWKSGIHTFLEVLRHHLPESLEHMLTFLHMAYGVVCLLYETIPSHKATWIECLGDLARYRMAVEERDAEIRDIWTDRAREWYYAATDIFPTVGRLYHHLAIVARQNAIEQLYLYVKSLTVDLIFTGTRESVLILFQTVSKETPNGGLITNVDYLFVQLHQMLFTKVDLDAAPAKMGYFLSLL</sequence>
<dbReference type="GO" id="GO:0070034">
    <property type="term" value="F:telomerase RNA binding"/>
    <property type="evidence" value="ECO:0007669"/>
    <property type="project" value="TreeGrafter"/>
</dbReference>
<dbReference type="GO" id="GO:0005697">
    <property type="term" value="C:telomerase holoenzyme complex"/>
    <property type="evidence" value="ECO:0007669"/>
    <property type="project" value="TreeGrafter"/>
</dbReference>
<evidence type="ECO:0000259" key="1">
    <source>
        <dbReference type="Pfam" id="PF10373"/>
    </source>
</evidence>